<feature type="region of interest" description="Disordered" evidence="1">
    <location>
        <begin position="1"/>
        <end position="27"/>
    </location>
</feature>
<evidence type="ECO:0000313" key="2">
    <source>
        <dbReference type="EMBL" id="KAJ8753636.1"/>
    </source>
</evidence>
<sequence length="161" mass="18199">MHKKEKNQCGKRDIDDEEPEELAREEETRCDLNYVLNPSKAQGDKVNSSTLSKELENVLTKLEEKLVEADGVMDLTETQLAYMLETEHTQVNRKGQQEKKANNQIVKVINSKNEFPVETKALEILIETKDSTTNSKRILATRKARNKSAGATPPNDFGLLV</sequence>
<dbReference type="EMBL" id="JAIWQS010000010">
    <property type="protein sequence ID" value="KAJ8753636.1"/>
    <property type="molecule type" value="Genomic_DNA"/>
</dbReference>
<gene>
    <name evidence="2" type="ORF">K2173_025627</name>
</gene>
<comment type="caution">
    <text evidence="2">The sequence shown here is derived from an EMBL/GenBank/DDBJ whole genome shotgun (WGS) entry which is preliminary data.</text>
</comment>
<reference evidence="2 3" key="1">
    <citation type="submission" date="2021-09" db="EMBL/GenBank/DDBJ databases">
        <title>Genomic insights and catalytic innovation underlie evolution of tropane alkaloids biosynthesis.</title>
        <authorList>
            <person name="Wang Y.-J."/>
            <person name="Tian T."/>
            <person name="Huang J.-P."/>
            <person name="Huang S.-X."/>
        </authorList>
    </citation>
    <scope>NUCLEOTIDE SEQUENCE [LARGE SCALE GENOMIC DNA]</scope>
    <source>
        <strain evidence="2">KIB-2018</strain>
        <tissue evidence="2">Leaf</tissue>
    </source>
</reference>
<dbReference type="AlphaFoldDB" id="A0AAV8SMU6"/>
<accession>A0AAV8SMU6</accession>
<feature type="compositionally biased region" description="Basic and acidic residues" evidence="1">
    <location>
        <begin position="1"/>
        <end position="14"/>
    </location>
</feature>
<evidence type="ECO:0000256" key="1">
    <source>
        <dbReference type="SAM" id="MobiDB-lite"/>
    </source>
</evidence>
<protein>
    <submittedName>
        <fullName evidence="2">Uncharacterized protein</fullName>
    </submittedName>
</protein>
<organism evidence="2 3">
    <name type="scientific">Erythroxylum novogranatense</name>
    <dbReference type="NCBI Taxonomy" id="1862640"/>
    <lineage>
        <taxon>Eukaryota</taxon>
        <taxon>Viridiplantae</taxon>
        <taxon>Streptophyta</taxon>
        <taxon>Embryophyta</taxon>
        <taxon>Tracheophyta</taxon>
        <taxon>Spermatophyta</taxon>
        <taxon>Magnoliopsida</taxon>
        <taxon>eudicotyledons</taxon>
        <taxon>Gunneridae</taxon>
        <taxon>Pentapetalae</taxon>
        <taxon>rosids</taxon>
        <taxon>fabids</taxon>
        <taxon>Malpighiales</taxon>
        <taxon>Erythroxylaceae</taxon>
        <taxon>Erythroxylum</taxon>
    </lineage>
</organism>
<name>A0AAV8SMU6_9ROSI</name>
<dbReference type="Proteomes" id="UP001159364">
    <property type="component" value="Linkage Group LG10"/>
</dbReference>
<proteinExistence type="predicted"/>
<evidence type="ECO:0000313" key="3">
    <source>
        <dbReference type="Proteomes" id="UP001159364"/>
    </source>
</evidence>
<keyword evidence="3" id="KW-1185">Reference proteome</keyword>